<evidence type="ECO:0000256" key="17">
    <source>
        <dbReference type="SAM" id="MobiDB-lite"/>
    </source>
</evidence>
<feature type="transmembrane region" description="Helical" evidence="18">
    <location>
        <begin position="28"/>
        <end position="48"/>
    </location>
</feature>
<dbReference type="GO" id="GO:0002250">
    <property type="term" value="P:adaptive immune response"/>
    <property type="evidence" value="ECO:0007669"/>
    <property type="project" value="UniProtKB-KW"/>
</dbReference>
<dbReference type="Gene3D" id="1.20.1070.10">
    <property type="entry name" value="Rhodopsin 7-helix transmembrane proteins"/>
    <property type="match status" value="1"/>
</dbReference>
<feature type="transmembrane region" description="Helical" evidence="18">
    <location>
        <begin position="194"/>
        <end position="219"/>
    </location>
</feature>
<dbReference type="SUPFAM" id="SSF81321">
    <property type="entry name" value="Family A G protein-coupled receptor-like"/>
    <property type="match status" value="1"/>
</dbReference>
<evidence type="ECO:0000256" key="16">
    <source>
        <dbReference type="RuleBase" id="RU000688"/>
    </source>
</evidence>
<evidence type="ECO:0000256" key="15">
    <source>
        <dbReference type="ARBA" id="ARBA00023224"/>
    </source>
</evidence>
<protein>
    <recommendedName>
        <fullName evidence="3">Platelet-activating factor receptor</fullName>
    </recommendedName>
</protein>
<evidence type="ECO:0000313" key="20">
    <source>
        <dbReference type="EMBL" id="KAJ8398131.1"/>
    </source>
</evidence>
<evidence type="ECO:0000256" key="11">
    <source>
        <dbReference type="ARBA" id="ARBA00023136"/>
    </source>
</evidence>
<sequence>MPGSVVNSSGNDTDRFLDSEFRYTLFPIFYSFVFIFGLTANLGALFVLRHLRNAKAMNEIRIYMTNLTVADLLFVCVLPLWISYYKERGHWAFSDALCRITGTMFFINTYCSVLFLTVISFNRYWAITQPLDAASSDHRRRGILVSVAIWVATLSAAVFYLVEPGTNDDALNGNVTRCFEGYHQEESETKQTLIVTHFIIVAFFFLVFLLVVVCNLLICRTLMAQRLKQVGRQHWRLKKHALWMVCVVLAVFVVCFVPHHVVQGPWTMAVLKLGGWEADTRQRLNDAHQVTLMLMGLNCLLDPVVYCFATRKFRRFVASWLRRMRNAPDCASHTASTNMSVGSQRHAQLVPLEPPRKE</sequence>
<organism evidence="20 21">
    <name type="scientific">Aldrovandia affinis</name>
    <dbReference type="NCBI Taxonomy" id="143900"/>
    <lineage>
        <taxon>Eukaryota</taxon>
        <taxon>Metazoa</taxon>
        <taxon>Chordata</taxon>
        <taxon>Craniata</taxon>
        <taxon>Vertebrata</taxon>
        <taxon>Euteleostomi</taxon>
        <taxon>Actinopterygii</taxon>
        <taxon>Neopterygii</taxon>
        <taxon>Teleostei</taxon>
        <taxon>Notacanthiformes</taxon>
        <taxon>Halosauridae</taxon>
        <taxon>Aldrovandia</taxon>
    </lineage>
</organism>
<evidence type="ECO:0000256" key="14">
    <source>
        <dbReference type="ARBA" id="ARBA00023180"/>
    </source>
</evidence>
<name>A0AAD7S8T4_9TELE</name>
<evidence type="ECO:0000256" key="2">
    <source>
        <dbReference type="ARBA" id="ARBA00011145"/>
    </source>
</evidence>
<evidence type="ECO:0000256" key="1">
    <source>
        <dbReference type="ARBA" id="ARBA00004651"/>
    </source>
</evidence>
<dbReference type="PANTHER" id="PTHR24233:SF6">
    <property type="entry name" value="PLATELET-ACTIVATING FACTOR RECEPTOR"/>
    <property type="match status" value="1"/>
</dbReference>
<dbReference type="Pfam" id="PF00001">
    <property type="entry name" value="7tm_1"/>
    <property type="match status" value="1"/>
</dbReference>
<feature type="domain" description="G-protein coupled receptors family 1 profile" evidence="19">
    <location>
        <begin position="40"/>
        <end position="306"/>
    </location>
</feature>
<keyword evidence="10" id="KW-1064">Adaptive immunity</keyword>
<evidence type="ECO:0000259" key="19">
    <source>
        <dbReference type="PROSITE" id="PS50262"/>
    </source>
</evidence>
<dbReference type="PROSITE" id="PS00237">
    <property type="entry name" value="G_PROTEIN_RECEP_F1_1"/>
    <property type="match status" value="1"/>
</dbReference>
<dbReference type="EMBL" id="JAINUG010000092">
    <property type="protein sequence ID" value="KAJ8398131.1"/>
    <property type="molecule type" value="Genomic_DNA"/>
</dbReference>
<evidence type="ECO:0000256" key="8">
    <source>
        <dbReference type="ARBA" id="ARBA00022989"/>
    </source>
</evidence>
<evidence type="ECO:0000256" key="4">
    <source>
        <dbReference type="ARBA" id="ARBA00022475"/>
    </source>
</evidence>
<keyword evidence="4" id="KW-1003">Cell membrane</keyword>
<feature type="compositionally biased region" description="Polar residues" evidence="17">
    <location>
        <begin position="334"/>
        <end position="346"/>
    </location>
</feature>
<feature type="transmembrane region" description="Helical" evidence="18">
    <location>
        <begin position="240"/>
        <end position="261"/>
    </location>
</feature>
<evidence type="ECO:0000256" key="3">
    <source>
        <dbReference type="ARBA" id="ARBA00016224"/>
    </source>
</evidence>
<dbReference type="GO" id="GO:0005886">
    <property type="term" value="C:plasma membrane"/>
    <property type="evidence" value="ECO:0007669"/>
    <property type="project" value="UniProtKB-SubCell"/>
</dbReference>
<keyword evidence="6 16" id="KW-0812">Transmembrane</keyword>
<accession>A0AAD7S8T4</accession>
<dbReference type="PANTHER" id="PTHR24233">
    <property type="entry name" value="P2Y PURINOCEPTOR-RELATED G-PROTEIN COUPLED RECEPTOR"/>
    <property type="match status" value="1"/>
</dbReference>
<comment type="caution">
    <text evidence="20">The sequence shown here is derived from an EMBL/GenBank/DDBJ whole genome shotgun (WGS) entry which is preliminary data.</text>
</comment>
<feature type="transmembrane region" description="Helical" evidence="18">
    <location>
        <begin position="142"/>
        <end position="162"/>
    </location>
</feature>
<keyword evidence="8 18" id="KW-1133">Transmembrane helix</keyword>
<dbReference type="GO" id="GO:0004992">
    <property type="term" value="F:platelet activating factor receptor activity"/>
    <property type="evidence" value="ECO:0007669"/>
    <property type="project" value="InterPro"/>
</dbReference>
<evidence type="ECO:0000256" key="13">
    <source>
        <dbReference type="ARBA" id="ARBA00023170"/>
    </source>
</evidence>
<evidence type="ECO:0000256" key="7">
    <source>
        <dbReference type="ARBA" id="ARBA00022859"/>
    </source>
</evidence>
<dbReference type="PRINTS" id="PR01153">
    <property type="entry name" value="PAFRECEPTOR"/>
</dbReference>
<keyword evidence="21" id="KW-1185">Reference proteome</keyword>
<dbReference type="PRINTS" id="PR00237">
    <property type="entry name" value="GPCRRHODOPSN"/>
</dbReference>
<keyword evidence="15 16" id="KW-0807">Transducer</keyword>
<dbReference type="GO" id="GO:0006935">
    <property type="term" value="P:chemotaxis"/>
    <property type="evidence" value="ECO:0007669"/>
    <property type="project" value="UniProtKB-KW"/>
</dbReference>
<dbReference type="InterPro" id="IPR017452">
    <property type="entry name" value="GPCR_Rhodpsn_7TM"/>
</dbReference>
<keyword evidence="13 16" id="KW-0675">Receptor</keyword>
<dbReference type="InterPro" id="IPR002282">
    <property type="entry name" value="PAF_rcpt"/>
</dbReference>
<feature type="transmembrane region" description="Helical" evidence="18">
    <location>
        <begin position="60"/>
        <end position="82"/>
    </location>
</feature>
<dbReference type="InterPro" id="IPR000276">
    <property type="entry name" value="GPCR_Rhodpsn"/>
</dbReference>
<dbReference type="FunFam" id="1.20.1070.10:FF:000017">
    <property type="entry name" value="lysophosphatidic acid receptor 4"/>
    <property type="match status" value="1"/>
</dbReference>
<evidence type="ECO:0000256" key="5">
    <source>
        <dbReference type="ARBA" id="ARBA00022500"/>
    </source>
</evidence>
<keyword evidence="12" id="KW-1015">Disulfide bond</keyword>
<evidence type="ECO:0000256" key="12">
    <source>
        <dbReference type="ARBA" id="ARBA00023157"/>
    </source>
</evidence>
<dbReference type="Proteomes" id="UP001221898">
    <property type="component" value="Unassembled WGS sequence"/>
</dbReference>
<comment type="similarity">
    <text evidence="16">Belongs to the G-protein coupled receptor 1 family.</text>
</comment>
<keyword evidence="11 18" id="KW-0472">Membrane</keyword>
<gene>
    <name evidence="20" type="ORF">AAFF_G00429750</name>
</gene>
<comment type="subunit">
    <text evidence="2">Interacts with ARRB1.</text>
</comment>
<reference evidence="20" key="1">
    <citation type="journal article" date="2023" name="Science">
        <title>Genome structures resolve the early diversification of teleost fishes.</title>
        <authorList>
            <person name="Parey E."/>
            <person name="Louis A."/>
            <person name="Montfort J."/>
            <person name="Bouchez O."/>
            <person name="Roques C."/>
            <person name="Iampietro C."/>
            <person name="Lluch J."/>
            <person name="Castinel A."/>
            <person name="Donnadieu C."/>
            <person name="Desvignes T."/>
            <person name="Floi Bucao C."/>
            <person name="Jouanno E."/>
            <person name="Wen M."/>
            <person name="Mejri S."/>
            <person name="Dirks R."/>
            <person name="Jansen H."/>
            <person name="Henkel C."/>
            <person name="Chen W.J."/>
            <person name="Zahm M."/>
            <person name="Cabau C."/>
            <person name="Klopp C."/>
            <person name="Thompson A.W."/>
            <person name="Robinson-Rechavi M."/>
            <person name="Braasch I."/>
            <person name="Lecointre G."/>
            <person name="Bobe J."/>
            <person name="Postlethwait J.H."/>
            <person name="Berthelot C."/>
            <person name="Roest Crollius H."/>
            <person name="Guiguen Y."/>
        </authorList>
    </citation>
    <scope>NUCLEOTIDE SEQUENCE</scope>
    <source>
        <strain evidence="20">NC1722</strain>
    </source>
</reference>
<comment type="subcellular location">
    <subcellularLocation>
        <location evidence="1">Cell membrane</location>
        <topology evidence="1">Multi-pass membrane protein</topology>
    </subcellularLocation>
</comment>
<dbReference type="PROSITE" id="PS50262">
    <property type="entry name" value="G_PROTEIN_RECEP_F1_2"/>
    <property type="match status" value="1"/>
</dbReference>
<keyword evidence="5" id="KW-0145">Chemotaxis</keyword>
<dbReference type="GO" id="GO:0045028">
    <property type="term" value="F:G protein-coupled purinergic nucleotide receptor activity"/>
    <property type="evidence" value="ECO:0007669"/>
    <property type="project" value="TreeGrafter"/>
</dbReference>
<keyword evidence="7" id="KW-0391">Immunity</keyword>
<evidence type="ECO:0000313" key="21">
    <source>
        <dbReference type="Proteomes" id="UP001221898"/>
    </source>
</evidence>
<feature type="transmembrane region" description="Helical" evidence="18">
    <location>
        <begin position="290"/>
        <end position="309"/>
    </location>
</feature>
<evidence type="ECO:0000256" key="18">
    <source>
        <dbReference type="SAM" id="Phobius"/>
    </source>
</evidence>
<feature type="transmembrane region" description="Helical" evidence="18">
    <location>
        <begin position="102"/>
        <end position="121"/>
    </location>
</feature>
<evidence type="ECO:0000256" key="10">
    <source>
        <dbReference type="ARBA" id="ARBA00023130"/>
    </source>
</evidence>
<keyword evidence="14" id="KW-0325">Glycoprotein</keyword>
<feature type="region of interest" description="Disordered" evidence="17">
    <location>
        <begin position="334"/>
        <end position="358"/>
    </location>
</feature>
<dbReference type="AlphaFoldDB" id="A0AAD7S8T4"/>
<keyword evidence="9 16" id="KW-0297">G-protein coupled receptor</keyword>
<proteinExistence type="inferred from homology"/>
<evidence type="ECO:0000256" key="9">
    <source>
        <dbReference type="ARBA" id="ARBA00023040"/>
    </source>
</evidence>
<evidence type="ECO:0000256" key="6">
    <source>
        <dbReference type="ARBA" id="ARBA00022692"/>
    </source>
</evidence>